<dbReference type="InterPro" id="IPR028996">
    <property type="entry name" value="GM2-AP"/>
</dbReference>
<reference evidence="4" key="2">
    <citation type="journal article" date="2021" name="Genome Biol. Evol.">
        <title>Developing a high-quality reference genome for a parasitic bivalve with doubly uniparental inheritance (Bivalvia: Unionida).</title>
        <authorList>
            <person name="Smith C.H."/>
        </authorList>
    </citation>
    <scope>NUCLEOTIDE SEQUENCE</scope>
    <source>
        <strain evidence="4">CHS0354</strain>
        <tissue evidence="4">Mantle</tissue>
    </source>
</reference>
<dbReference type="GO" id="GO:0006689">
    <property type="term" value="P:ganglioside catabolic process"/>
    <property type="evidence" value="ECO:0007669"/>
    <property type="project" value="InterPro"/>
</dbReference>
<feature type="domain" description="MD-2-related lipid-recognition" evidence="3">
    <location>
        <begin position="23"/>
        <end position="179"/>
    </location>
</feature>
<keyword evidence="1 2" id="KW-0732">Signal</keyword>
<reference evidence="4" key="1">
    <citation type="journal article" date="2021" name="Genome Biol. Evol.">
        <title>A High-Quality Reference Genome for a Parasitic Bivalve with Doubly Uniparental Inheritance (Bivalvia: Unionida).</title>
        <authorList>
            <person name="Smith C.H."/>
        </authorList>
    </citation>
    <scope>NUCLEOTIDE SEQUENCE</scope>
    <source>
        <strain evidence="4">CHS0354</strain>
    </source>
</reference>
<evidence type="ECO:0000259" key="3">
    <source>
        <dbReference type="SMART" id="SM00737"/>
    </source>
</evidence>
<name>A0AAE0W752_9BIVA</name>
<dbReference type="InterPro" id="IPR003172">
    <property type="entry name" value="ML_dom"/>
</dbReference>
<dbReference type="GO" id="GO:0008047">
    <property type="term" value="F:enzyme activator activity"/>
    <property type="evidence" value="ECO:0007669"/>
    <property type="project" value="InterPro"/>
</dbReference>
<protein>
    <recommendedName>
        <fullName evidence="3">MD-2-related lipid-recognition domain-containing protein</fullName>
    </recommendedName>
</protein>
<dbReference type="AlphaFoldDB" id="A0AAE0W752"/>
<dbReference type="Gene3D" id="2.70.220.10">
    <property type="entry name" value="Ganglioside GM2 activator"/>
    <property type="match status" value="1"/>
</dbReference>
<dbReference type="InterPro" id="IPR036846">
    <property type="entry name" value="GM2-AP_sf"/>
</dbReference>
<keyword evidence="5" id="KW-1185">Reference proteome</keyword>
<evidence type="ECO:0000313" key="4">
    <source>
        <dbReference type="EMBL" id="KAK3602897.1"/>
    </source>
</evidence>
<feature type="chain" id="PRO_5042045412" description="MD-2-related lipid-recognition domain-containing protein" evidence="2">
    <location>
        <begin position="21"/>
        <end position="183"/>
    </location>
</feature>
<dbReference type="SMART" id="SM00737">
    <property type="entry name" value="ML"/>
    <property type="match status" value="1"/>
</dbReference>
<proteinExistence type="predicted"/>
<dbReference type="GO" id="GO:0005319">
    <property type="term" value="F:lipid transporter activity"/>
    <property type="evidence" value="ECO:0007669"/>
    <property type="project" value="TreeGrafter"/>
</dbReference>
<gene>
    <name evidence="4" type="ORF">CHS0354_018762</name>
</gene>
<reference evidence="4" key="3">
    <citation type="submission" date="2023-05" db="EMBL/GenBank/DDBJ databases">
        <authorList>
            <person name="Smith C.H."/>
        </authorList>
    </citation>
    <scope>NUCLEOTIDE SEQUENCE</scope>
    <source>
        <strain evidence="4">CHS0354</strain>
        <tissue evidence="4">Mantle</tissue>
    </source>
</reference>
<dbReference type="SUPFAM" id="SSF63707">
    <property type="entry name" value="Ganglioside M2 (gm2) activator"/>
    <property type="match status" value="1"/>
</dbReference>
<organism evidence="4 5">
    <name type="scientific">Potamilus streckersoni</name>
    <dbReference type="NCBI Taxonomy" id="2493646"/>
    <lineage>
        <taxon>Eukaryota</taxon>
        <taxon>Metazoa</taxon>
        <taxon>Spiralia</taxon>
        <taxon>Lophotrochozoa</taxon>
        <taxon>Mollusca</taxon>
        <taxon>Bivalvia</taxon>
        <taxon>Autobranchia</taxon>
        <taxon>Heteroconchia</taxon>
        <taxon>Palaeoheterodonta</taxon>
        <taxon>Unionida</taxon>
        <taxon>Unionoidea</taxon>
        <taxon>Unionidae</taxon>
        <taxon>Ambleminae</taxon>
        <taxon>Lampsilini</taxon>
        <taxon>Potamilus</taxon>
    </lineage>
</organism>
<comment type="caution">
    <text evidence="4">The sequence shown here is derived from an EMBL/GenBank/DDBJ whole genome shotgun (WGS) entry which is preliminary data.</text>
</comment>
<dbReference type="PANTHER" id="PTHR17357">
    <property type="entry name" value="GM2 GANGLIOSIDE ACTIVATOR PROTEIN"/>
    <property type="match status" value="1"/>
</dbReference>
<dbReference type="Proteomes" id="UP001195483">
    <property type="component" value="Unassembled WGS sequence"/>
</dbReference>
<dbReference type="GO" id="GO:0009898">
    <property type="term" value="C:cytoplasmic side of plasma membrane"/>
    <property type="evidence" value="ECO:0007669"/>
    <property type="project" value="TreeGrafter"/>
</dbReference>
<dbReference type="PANTHER" id="PTHR17357:SF0">
    <property type="entry name" value="GANGLIOSIDE GM2 ACTIVATOR"/>
    <property type="match status" value="1"/>
</dbReference>
<sequence>MSQMLVLVAMSLALFAACDGFHYSTCEKVANPILSIHSLKISPTTVVIPGALSLTLQVQVHRPIMTNIRVDLTMKRKVWPFDIKIRCLSNIGSCSYNICQQLSILHNSGNVQCPLKSDKSNSNCHCPVQPGTYTIKDATFQIPKIPLGLGFAFSGTYKIKAKLTDTHARKVVGCYAVEVSIKA</sequence>
<evidence type="ECO:0000256" key="2">
    <source>
        <dbReference type="SAM" id="SignalP"/>
    </source>
</evidence>
<dbReference type="EMBL" id="JAEAOA010001148">
    <property type="protein sequence ID" value="KAK3602897.1"/>
    <property type="molecule type" value="Genomic_DNA"/>
</dbReference>
<evidence type="ECO:0000313" key="5">
    <source>
        <dbReference type="Proteomes" id="UP001195483"/>
    </source>
</evidence>
<dbReference type="Pfam" id="PF02221">
    <property type="entry name" value="E1_DerP2_DerF2"/>
    <property type="match status" value="1"/>
</dbReference>
<accession>A0AAE0W752</accession>
<feature type="signal peptide" evidence="2">
    <location>
        <begin position="1"/>
        <end position="20"/>
    </location>
</feature>
<evidence type="ECO:0000256" key="1">
    <source>
        <dbReference type="ARBA" id="ARBA00022729"/>
    </source>
</evidence>